<comment type="caution">
    <text evidence="1">The sequence shown here is derived from an EMBL/GenBank/DDBJ whole genome shotgun (WGS) entry which is preliminary data.</text>
</comment>
<proteinExistence type="predicted"/>
<reference evidence="1 2" key="1">
    <citation type="journal article" date="2018" name="New Phytol.">
        <title>Phylogenomics of Endogonaceae and evolution of mycorrhizas within Mucoromycota.</title>
        <authorList>
            <person name="Chang Y."/>
            <person name="Desiro A."/>
            <person name="Na H."/>
            <person name="Sandor L."/>
            <person name="Lipzen A."/>
            <person name="Clum A."/>
            <person name="Barry K."/>
            <person name="Grigoriev I.V."/>
            <person name="Martin F.M."/>
            <person name="Stajich J.E."/>
            <person name="Smith M.E."/>
            <person name="Bonito G."/>
            <person name="Spatafora J.W."/>
        </authorList>
    </citation>
    <scope>NUCLEOTIDE SEQUENCE [LARGE SCALE GENOMIC DNA]</scope>
    <source>
        <strain evidence="1 2">AD002</strain>
    </source>
</reference>
<organism evidence="1 2">
    <name type="scientific">Jimgerdemannia flammicorona</name>
    <dbReference type="NCBI Taxonomy" id="994334"/>
    <lineage>
        <taxon>Eukaryota</taxon>
        <taxon>Fungi</taxon>
        <taxon>Fungi incertae sedis</taxon>
        <taxon>Mucoromycota</taxon>
        <taxon>Mucoromycotina</taxon>
        <taxon>Endogonomycetes</taxon>
        <taxon>Endogonales</taxon>
        <taxon>Endogonaceae</taxon>
        <taxon>Jimgerdemannia</taxon>
    </lineage>
</organism>
<sequence length="203" mass="22899">MADSPSSSHSEQASTNPKFRVVGHRRFLTKGNNKYLLPADELEMDRLDYQHSIINRIRETYPHFFATHRIVRKANFEAPVEALLRKGIKVLDVGCGSVRAATQARDIDITFQHDLVHLLGTASLVNIQSDQVSCPIGWYGRVGELAIGNMRQLFSSMKPILSIAMGLSEREYDRIINEILNGFGKHRTWCRGLGAYGTKPYIL</sequence>
<accession>A0A433Q9I0</accession>
<dbReference type="Gene3D" id="3.40.50.150">
    <property type="entry name" value="Vaccinia Virus protein VP39"/>
    <property type="match status" value="1"/>
</dbReference>
<name>A0A433Q9I0_9FUNG</name>
<dbReference type="AlphaFoldDB" id="A0A433Q9I0"/>
<gene>
    <name evidence="1" type="ORF">BC938DRAFT_470852</name>
</gene>
<keyword evidence="2" id="KW-1185">Reference proteome</keyword>
<protein>
    <submittedName>
        <fullName evidence="1">Uncharacterized protein</fullName>
    </submittedName>
</protein>
<dbReference type="EMBL" id="RBNJ01010607">
    <property type="protein sequence ID" value="RUS26379.1"/>
    <property type="molecule type" value="Genomic_DNA"/>
</dbReference>
<evidence type="ECO:0000313" key="2">
    <source>
        <dbReference type="Proteomes" id="UP000274822"/>
    </source>
</evidence>
<evidence type="ECO:0000313" key="1">
    <source>
        <dbReference type="EMBL" id="RUS26379.1"/>
    </source>
</evidence>
<dbReference type="InterPro" id="IPR029063">
    <property type="entry name" value="SAM-dependent_MTases_sf"/>
</dbReference>
<dbReference type="Proteomes" id="UP000274822">
    <property type="component" value="Unassembled WGS sequence"/>
</dbReference>